<dbReference type="EMBL" id="LAZR01000399">
    <property type="protein sequence ID" value="KKN70685.1"/>
    <property type="molecule type" value="Genomic_DNA"/>
</dbReference>
<organism evidence="1">
    <name type="scientific">marine sediment metagenome</name>
    <dbReference type="NCBI Taxonomy" id="412755"/>
    <lineage>
        <taxon>unclassified sequences</taxon>
        <taxon>metagenomes</taxon>
        <taxon>ecological metagenomes</taxon>
    </lineage>
</organism>
<proteinExistence type="predicted"/>
<accession>A0A0F9SNQ8</accession>
<comment type="caution">
    <text evidence="1">The sequence shown here is derived from an EMBL/GenBank/DDBJ whole genome shotgun (WGS) entry which is preliminary data.</text>
</comment>
<evidence type="ECO:0000313" key="1">
    <source>
        <dbReference type="EMBL" id="KKN70685.1"/>
    </source>
</evidence>
<dbReference type="AlphaFoldDB" id="A0A0F9SNQ8"/>
<name>A0A0F9SNQ8_9ZZZZ</name>
<gene>
    <name evidence="1" type="ORF">LCGC14_0428400</name>
</gene>
<protein>
    <submittedName>
        <fullName evidence="1">Uncharacterized protein</fullName>
    </submittedName>
</protein>
<sequence length="139" mass="15449">MTKPCTTGDIFDMEKDVMCFYDNLLRSMNGLHEGEILEIRAIVYEVIVIFRTLQSELISAVARHRGLKIRELILLDQNTKLETSEAALLMKMKGLIDMQTSEIQGAVKDLMSGVAVVGLEEILKTVGISMLPRGANNGH</sequence>
<reference evidence="1" key="1">
    <citation type="journal article" date="2015" name="Nature">
        <title>Complex archaea that bridge the gap between prokaryotes and eukaryotes.</title>
        <authorList>
            <person name="Spang A."/>
            <person name="Saw J.H."/>
            <person name="Jorgensen S.L."/>
            <person name="Zaremba-Niedzwiedzka K."/>
            <person name="Martijn J."/>
            <person name="Lind A.E."/>
            <person name="van Eijk R."/>
            <person name="Schleper C."/>
            <person name="Guy L."/>
            <person name="Ettema T.J."/>
        </authorList>
    </citation>
    <scope>NUCLEOTIDE SEQUENCE</scope>
</reference>